<keyword evidence="6" id="KW-0479">Metal-binding</keyword>
<keyword evidence="4" id="KW-0963">Cytoplasm</keyword>
<dbReference type="SUPFAM" id="SSF52540">
    <property type="entry name" value="P-loop containing nucleoside triphosphate hydrolases"/>
    <property type="match status" value="1"/>
</dbReference>
<organism evidence="11 12">
    <name type="scientific">Leeia aquatica</name>
    <dbReference type="NCBI Taxonomy" id="2725557"/>
    <lineage>
        <taxon>Bacteria</taxon>
        <taxon>Pseudomonadati</taxon>
        <taxon>Pseudomonadota</taxon>
        <taxon>Betaproteobacteria</taxon>
        <taxon>Neisseriales</taxon>
        <taxon>Leeiaceae</taxon>
        <taxon>Leeia</taxon>
    </lineage>
</organism>
<keyword evidence="12" id="KW-1185">Reference proteome</keyword>
<keyword evidence="9" id="KW-0460">Magnesium</keyword>
<keyword evidence="8" id="KW-0067">ATP-binding</keyword>
<evidence type="ECO:0000256" key="10">
    <source>
        <dbReference type="ARBA" id="ARBA00032441"/>
    </source>
</evidence>
<accession>A0A847S845</accession>
<dbReference type="Proteomes" id="UP000587991">
    <property type="component" value="Unassembled WGS sequence"/>
</dbReference>
<evidence type="ECO:0000313" key="12">
    <source>
        <dbReference type="Proteomes" id="UP000587991"/>
    </source>
</evidence>
<dbReference type="EMBL" id="JABAIM010000001">
    <property type="protein sequence ID" value="NLR75035.1"/>
    <property type="molecule type" value="Genomic_DNA"/>
</dbReference>
<comment type="similarity">
    <text evidence="2">Belongs to the TsaE family.</text>
</comment>
<dbReference type="GO" id="GO:0016740">
    <property type="term" value="F:transferase activity"/>
    <property type="evidence" value="ECO:0007669"/>
    <property type="project" value="UniProtKB-KW"/>
</dbReference>
<dbReference type="PANTHER" id="PTHR33540:SF2">
    <property type="entry name" value="TRNA THREONYLCARBAMOYLADENOSINE BIOSYNTHESIS PROTEIN TSAE"/>
    <property type="match status" value="1"/>
</dbReference>
<gene>
    <name evidence="11" type="primary">tsaE</name>
    <name evidence="11" type="ORF">HF682_07675</name>
</gene>
<reference evidence="11 12" key="1">
    <citation type="submission" date="2020-04" db="EMBL/GenBank/DDBJ databases">
        <title>Draft genome of Leeia sp. IMCC25680.</title>
        <authorList>
            <person name="Song J."/>
            <person name="Cho J.-C."/>
        </authorList>
    </citation>
    <scope>NUCLEOTIDE SEQUENCE [LARGE SCALE GENOMIC DNA]</scope>
    <source>
        <strain evidence="11 12">IMCC25680</strain>
    </source>
</reference>
<dbReference type="GO" id="GO:0005524">
    <property type="term" value="F:ATP binding"/>
    <property type="evidence" value="ECO:0007669"/>
    <property type="project" value="UniProtKB-KW"/>
</dbReference>
<dbReference type="Pfam" id="PF02367">
    <property type="entry name" value="TsaE"/>
    <property type="match status" value="1"/>
</dbReference>
<comment type="caution">
    <text evidence="11">The sequence shown here is derived from an EMBL/GenBank/DDBJ whole genome shotgun (WGS) entry which is preliminary data.</text>
</comment>
<evidence type="ECO:0000256" key="8">
    <source>
        <dbReference type="ARBA" id="ARBA00022840"/>
    </source>
</evidence>
<keyword evidence="7" id="KW-0547">Nucleotide-binding</keyword>
<evidence type="ECO:0000256" key="3">
    <source>
        <dbReference type="ARBA" id="ARBA00019010"/>
    </source>
</evidence>
<keyword evidence="5" id="KW-0819">tRNA processing</keyword>
<evidence type="ECO:0000256" key="1">
    <source>
        <dbReference type="ARBA" id="ARBA00004496"/>
    </source>
</evidence>
<dbReference type="AlphaFoldDB" id="A0A847S845"/>
<sequence>MHVLNDTPTVCFLPDEAATLAAGAALAGCLQPGMVLTLQGDLGAGKTTFSRGLLRALGVTGRIKSPSYSLVEPYVVSNLYLYHFDFYRFEDAEEWQESGFREYFHADSICLVEWPEKAAGSLPEPDLALRLNWSGEGRELQVRALSPAGAACLNRFPLAG</sequence>
<dbReference type="GO" id="GO:0005737">
    <property type="term" value="C:cytoplasm"/>
    <property type="evidence" value="ECO:0007669"/>
    <property type="project" value="UniProtKB-SubCell"/>
</dbReference>
<dbReference type="PANTHER" id="PTHR33540">
    <property type="entry name" value="TRNA THREONYLCARBAMOYLADENOSINE BIOSYNTHESIS PROTEIN TSAE"/>
    <property type="match status" value="1"/>
</dbReference>
<protein>
    <recommendedName>
        <fullName evidence="3">tRNA threonylcarbamoyladenosine biosynthesis protein TsaE</fullName>
    </recommendedName>
    <alternativeName>
        <fullName evidence="10">t(6)A37 threonylcarbamoyladenosine biosynthesis protein TsaE</fullName>
    </alternativeName>
</protein>
<name>A0A847S845_9NEIS</name>
<proteinExistence type="inferred from homology"/>
<evidence type="ECO:0000256" key="9">
    <source>
        <dbReference type="ARBA" id="ARBA00022842"/>
    </source>
</evidence>
<evidence type="ECO:0000256" key="5">
    <source>
        <dbReference type="ARBA" id="ARBA00022694"/>
    </source>
</evidence>
<keyword evidence="11" id="KW-0808">Transferase</keyword>
<evidence type="ECO:0000256" key="4">
    <source>
        <dbReference type="ARBA" id="ARBA00022490"/>
    </source>
</evidence>
<evidence type="ECO:0000256" key="7">
    <source>
        <dbReference type="ARBA" id="ARBA00022741"/>
    </source>
</evidence>
<evidence type="ECO:0000256" key="2">
    <source>
        <dbReference type="ARBA" id="ARBA00007599"/>
    </source>
</evidence>
<evidence type="ECO:0000256" key="6">
    <source>
        <dbReference type="ARBA" id="ARBA00022723"/>
    </source>
</evidence>
<evidence type="ECO:0000313" key="11">
    <source>
        <dbReference type="EMBL" id="NLR75035.1"/>
    </source>
</evidence>
<dbReference type="GO" id="GO:0002949">
    <property type="term" value="P:tRNA threonylcarbamoyladenosine modification"/>
    <property type="evidence" value="ECO:0007669"/>
    <property type="project" value="InterPro"/>
</dbReference>
<dbReference type="Gene3D" id="3.40.50.300">
    <property type="entry name" value="P-loop containing nucleotide triphosphate hydrolases"/>
    <property type="match status" value="1"/>
</dbReference>
<dbReference type="NCBIfam" id="TIGR00150">
    <property type="entry name" value="T6A_YjeE"/>
    <property type="match status" value="1"/>
</dbReference>
<dbReference type="InterPro" id="IPR003442">
    <property type="entry name" value="T6A_TsaE"/>
</dbReference>
<dbReference type="GO" id="GO:0046872">
    <property type="term" value="F:metal ion binding"/>
    <property type="evidence" value="ECO:0007669"/>
    <property type="project" value="UniProtKB-KW"/>
</dbReference>
<comment type="subcellular location">
    <subcellularLocation>
        <location evidence="1">Cytoplasm</location>
    </subcellularLocation>
</comment>
<dbReference type="InterPro" id="IPR027417">
    <property type="entry name" value="P-loop_NTPase"/>
</dbReference>